<dbReference type="VEuPathDB" id="FungiDB:PITG_05131"/>
<dbReference type="eggNOG" id="ENOG502T07U">
    <property type="taxonomic scope" value="Eukaryota"/>
</dbReference>
<accession>D0N3M2</accession>
<evidence type="ECO:0000313" key="3">
    <source>
        <dbReference type="Proteomes" id="UP000006643"/>
    </source>
</evidence>
<dbReference type="HOGENOM" id="CLU_082283_0_0_1"/>
<proteinExistence type="predicted"/>
<dbReference type="KEGG" id="pif:PITG_05131"/>
<feature type="region of interest" description="Disordered" evidence="1">
    <location>
        <begin position="147"/>
        <end position="180"/>
    </location>
</feature>
<dbReference type="GeneID" id="9472491"/>
<organism evidence="2 3">
    <name type="scientific">Phytophthora infestans (strain T30-4)</name>
    <name type="common">Potato late blight agent</name>
    <dbReference type="NCBI Taxonomy" id="403677"/>
    <lineage>
        <taxon>Eukaryota</taxon>
        <taxon>Sar</taxon>
        <taxon>Stramenopiles</taxon>
        <taxon>Oomycota</taxon>
        <taxon>Peronosporomycetes</taxon>
        <taxon>Peronosporales</taxon>
        <taxon>Peronosporaceae</taxon>
        <taxon>Phytophthora</taxon>
    </lineage>
</organism>
<dbReference type="OrthoDB" id="124103at2759"/>
<gene>
    <name evidence="2" type="ORF">PITG_05131</name>
</gene>
<dbReference type="Proteomes" id="UP000006643">
    <property type="component" value="Unassembled WGS sequence"/>
</dbReference>
<dbReference type="AlphaFoldDB" id="D0N3M2"/>
<dbReference type="RefSeq" id="XP_002998830.1">
    <property type="nucleotide sequence ID" value="XM_002998784.1"/>
</dbReference>
<reference evidence="3" key="1">
    <citation type="journal article" date="2009" name="Nature">
        <title>Genome sequence and analysis of the Irish potato famine pathogen Phytophthora infestans.</title>
        <authorList>
            <consortium name="The Broad Institute Genome Sequencing Platform"/>
            <person name="Haas B.J."/>
            <person name="Kamoun S."/>
            <person name="Zody M.C."/>
            <person name="Jiang R.H."/>
            <person name="Handsaker R.E."/>
            <person name="Cano L.M."/>
            <person name="Grabherr M."/>
            <person name="Kodira C.D."/>
            <person name="Raffaele S."/>
            <person name="Torto-Alalibo T."/>
            <person name="Bozkurt T.O."/>
            <person name="Ah-Fong A.M."/>
            <person name="Alvarado L."/>
            <person name="Anderson V.L."/>
            <person name="Armstrong M.R."/>
            <person name="Avrova A."/>
            <person name="Baxter L."/>
            <person name="Beynon J."/>
            <person name="Boevink P.C."/>
            <person name="Bollmann S.R."/>
            <person name="Bos J.I."/>
            <person name="Bulone V."/>
            <person name="Cai G."/>
            <person name="Cakir C."/>
            <person name="Carrington J.C."/>
            <person name="Chawner M."/>
            <person name="Conti L."/>
            <person name="Costanzo S."/>
            <person name="Ewan R."/>
            <person name="Fahlgren N."/>
            <person name="Fischbach M.A."/>
            <person name="Fugelstad J."/>
            <person name="Gilroy E.M."/>
            <person name="Gnerre S."/>
            <person name="Green P.J."/>
            <person name="Grenville-Briggs L.J."/>
            <person name="Griffith J."/>
            <person name="Grunwald N.J."/>
            <person name="Horn K."/>
            <person name="Horner N.R."/>
            <person name="Hu C.H."/>
            <person name="Huitema E."/>
            <person name="Jeong D.H."/>
            <person name="Jones A.M."/>
            <person name="Jones J.D."/>
            <person name="Jones R.W."/>
            <person name="Karlsson E.K."/>
            <person name="Kunjeti S.G."/>
            <person name="Lamour K."/>
            <person name="Liu Z."/>
            <person name="Ma L."/>
            <person name="Maclean D."/>
            <person name="Chibucos M.C."/>
            <person name="McDonald H."/>
            <person name="McWalters J."/>
            <person name="Meijer H.J."/>
            <person name="Morgan W."/>
            <person name="Morris P.F."/>
            <person name="Munro C.A."/>
            <person name="O'Neill K."/>
            <person name="Ospina-Giraldo M."/>
            <person name="Pinzon A."/>
            <person name="Pritchard L."/>
            <person name="Ramsahoye B."/>
            <person name="Ren Q."/>
            <person name="Restrepo S."/>
            <person name="Roy S."/>
            <person name="Sadanandom A."/>
            <person name="Savidor A."/>
            <person name="Schornack S."/>
            <person name="Schwartz D.C."/>
            <person name="Schumann U.D."/>
            <person name="Schwessinger B."/>
            <person name="Seyer L."/>
            <person name="Sharpe T."/>
            <person name="Silvar C."/>
            <person name="Song J."/>
            <person name="Studholme D.J."/>
            <person name="Sykes S."/>
            <person name="Thines M."/>
            <person name="van de Vondervoort P.J."/>
            <person name="Phuntumart V."/>
            <person name="Wawra S."/>
            <person name="Weide R."/>
            <person name="Win J."/>
            <person name="Young C."/>
            <person name="Zhou S."/>
            <person name="Fry W."/>
            <person name="Meyers B.C."/>
            <person name="van West P."/>
            <person name="Ristaino J."/>
            <person name="Govers F."/>
            <person name="Birch P.R."/>
            <person name="Whisson S.C."/>
            <person name="Judelson H.S."/>
            <person name="Nusbaum C."/>
        </authorList>
    </citation>
    <scope>NUCLEOTIDE SEQUENCE [LARGE SCALE GENOMIC DNA]</scope>
    <source>
        <strain evidence="3">T30-4</strain>
    </source>
</reference>
<evidence type="ECO:0000256" key="1">
    <source>
        <dbReference type="SAM" id="MobiDB-lite"/>
    </source>
</evidence>
<name>D0N3M2_PHYIT</name>
<dbReference type="InParanoid" id="D0N3M2"/>
<protein>
    <submittedName>
        <fullName evidence="2">Uncharacterized protein</fullName>
    </submittedName>
</protein>
<evidence type="ECO:0000313" key="2">
    <source>
        <dbReference type="EMBL" id="EEY68976.1"/>
    </source>
</evidence>
<sequence>MKVFDDIAIHCRLEQSFGLKKPGTAMRTRFTNLVNQYKADQCQSMRKSGTTEEYAEREVLLQNIVTLMNDWEDKEAQRKEEQTAKQRGIERSGELLPTDAATSSGRKNKITKRELDVVSNGITSALLEASEDEKAKYQYKMQRLQFEREQEDQKRVHDAAEAEKRRAHELQLEDRRLQSDAARDKRMQEFILKVLEQQKQ</sequence>
<keyword evidence="3" id="KW-1185">Reference proteome</keyword>
<dbReference type="EMBL" id="DS028124">
    <property type="protein sequence ID" value="EEY68976.1"/>
    <property type="molecule type" value="Genomic_DNA"/>
</dbReference>
<dbReference type="OMA" id="EIMLYWA"/>